<sequence length="234" mass="25596">MADLKVTTFCVVTGASRGIGKRNCYTVSTEKLGPNSSVQLVARNQQALEDTADKIRERVDGSVQVRCVAADLSNVESVTNANQEIFDNVKDISTFSHAILVHNAASLGDTSKYARELDDVDSLQKFCLLNMSGPISLTSAFFKVFGHGKDSLRKTVVQLTSDNGTTPYKTMHVYCMAKAGRDMFFRVMALEEPEVRILSYDPGAVDTDMFKQTLSSPDKDLVSAVGDISKQTTF</sequence>
<dbReference type="Pfam" id="PF00106">
    <property type="entry name" value="adh_short"/>
    <property type="match status" value="1"/>
</dbReference>
<proteinExistence type="predicted"/>
<dbReference type="Proteomes" id="UP000230750">
    <property type="component" value="Unassembled WGS sequence"/>
</dbReference>
<keyword evidence="2" id="KW-0963">Cytoplasm</keyword>
<evidence type="ECO:0000256" key="3">
    <source>
        <dbReference type="ARBA" id="ARBA00022857"/>
    </source>
</evidence>
<evidence type="ECO:0000256" key="2">
    <source>
        <dbReference type="ARBA" id="ARBA00022490"/>
    </source>
</evidence>
<dbReference type="GO" id="GO:0004757">
    <property type="term" value="F:sepiapterin reductase (NADP+) activity"/>
    <property type="evidence" value="ECO:0007669"/>
    <property type="project" value="TreeGrafter"/>
</dbReference>
<accession>A0A2G8JTR4</accession>
<organism evidence="5 6">
    <name type="scientific">Stichopus japonicus</name>
    <name type="common">Sea cucumber</name>
    <dbReference type="NCBI Taxonomy" id="307972"/>
    <lineage>
        <taxon>Eukaryota</taxon>
        <taxon>Metazoa</taxon>
        <taxon>Echinodermata</taxon>
        <taxon>Eleutherozoa</taxon>
        <taxon>Echinozoa</taxon>
        <taxon>Holothuroidea</taxon>
        <taxon>Aspidochirotacea</taxon>
        <taxon>Aspidochirotida</taxon>
        <taxon>Stichopodidae</taxon>
        <taxon>Apostichopus</taxon>
    </lineage>
</organism>
<gene>
    <name evidence="5" type="ORF">BSL78_24005</name>
</gene>
<comment type="caution">
    <text evidence="5">The sequence shown here is derived from an EMBL/GenBank/DDBJ whole genome shotgun (WGS) entry which is preliminary data.</text>
</comment>
<dbReference type="EMBL" id="MRZV01001270">
    <property type="protein sequence ID" value="PIK39161.1"/>
    <property type="molecule type" value="Genomic_DNA"/>
</dbReference>
<name>A0A2G8JTR4_STIJA</name>
<keyword evidence="3" id="KW-0521">NADP</keyword>
<dbReference type="PRINTS" id="PR00081">
    <property type="entry name" value="GDHRDH"/>
</dbReference>
<dbReference type="SUPFAM" id="SSF51735">
    <property type="entry name" value="NAD(P)-binding Rossmann-fold domains"/>
    <property type="match status" value="1"/>
</dbReference>
<dbReference type="AlphaFoldDB" id="A0A2G8JTR4"/>
<keyword evidence="6" id="KW-1185">Reference proteome</keyword>
<evidence type="ECO:0000313" key="5">
    <source>
        <dbReference type="EMBL" id="PIK39161.1"/>
    </source>
</evidence>
<reference evidence="5 6" key="1">
    <citation type="journal article" date="2017" name="PLoS Biol.">
        <title>The sea cucumber genome provides insights into morphological evolution and visceral regeneration.</title>
        <authorList>
            <person name="Zhang X."/>
            <person name="Sun L."/>
            <person name="Yuan J."/>
            <person name="Sun Y."/>
            <person name="Gao Y."/>
            <person name="Zhang L."/>
            <person name="Li S."/>
            <person name="Dai H."/>
            <person name="Hamel J.F."/>
            <person name="Liu C."/>
            <person name="Yu Y."/>
            <person name="Liu S."/>
            <person name="Lin W."/>
            <person name="Guo K."/>
            <person name="Jin S."/>
            <person name="Xu P."/>
            <person name="Storey K.B."/>
            <person name="Huan P."/>
            <person name="Zhang T."/>
            <person name="Zhou Y."/>
            <person name="Zhang J."/>
            <person name="Lin C."/>
            <person name="Li X."/>
            <person name="Xing L."/>
            <person name="Huo D."/>
            <person name="Sun M."/>
            <person name="Wang L."/>
            <person name="Mercier A."/>
            <person name="Li F."/>
            <person name="Yang H."/>
            <person name="Xiang J."/>
        </authorList>
    </citation>
    <scope>NUCLEOTIDE SEQUENCE [LARGE SCALE GENOMIC DNA]</scope>
    <source>
        <strain evidence="5">Shaxun</strain>
        <tissue evidence="5">Muscle</tissue>
    </source>
</reference>
<dbReference type="PANTHER" id="PTHR44085:SF2">
    <property type="entry name" value="SEPIAPTERIN REDUCTASE"/>
    <property type="match status" value="1"/>
</dbReference>
<dbReference type="OrthoDB" id="153074at2759"/>
<evidence type="ECO:0000313" key="6">
    <source>
        <dbReference type="Proteomes" id="UP000230750"/>
    </source>
</evidence>
<comment type="subcellular location">
    <subcellularLocation>
        <location evidence="1">Cytoplasm</location>
    </subcellularLocation>
</comment>
<dbReference type="GO" id="GO:0006729">
    <property type="term" value="P:tetrahydrobiopterin biosynthetic process"/>
    <property type="evidence" value="ECO:0007669"/>
    <property type="project" value="TreeGrafter"/>
</dbReference>
<evidence type="ECO:0000256" key="4">
    <source>
        <dbReference type="ARBA" id="ARBA00023002"/>
    </source>
</evidence>
<evidence type="ECO:0000256" key="1">
    <source>
        <dbReference type="ARBA" id="ARBA00004496"/>
    </source>
</evidence>
<protein>
    <submittedName>
        <fullName evidence="5">Putative sepiapterin reductase-like</fullName>
    </submittedName>
</protein>
<dbReference type="PANTHER" id="PTHR44085">
    <property type="entry name" value="SEPIAPTERIN REDUCTASE"/>
    <property type="match status" value="1"/>
</dbReference>
<dbReference type="STRING" id="307972.A0A2G8JTR4"/>
<keyword evidence="4" id="KW-0560">Oxidoreductase</keyword>
<dbReference type="GO" id="GO:0005737">
    <property type="term" value="C:cytoplasm"/>
    <property type="evidence" value="ECO:0007669"/>
    <property type="project" value="UniProtKB-SubCell"/>
</dbReference>
<dbReference type="InterPro" id="IPR036291">
    <property type="entry name" value="NAD(P)-bd_dom_sf"/>
</dbReference>
<dbReference type="InterPro" id="IPR002347">
    <property type="entry name" value="SDR_fam"/>
</dbReference>
<dbReference type="InterPro" id="IPR051721">
    <property type="entry name" value="Biopterin_syn/organic_redct"/>
</dbReference>
<dbReference type="Gene3D" id="3.40.50.720">
    <property type="entry name" value="NAD(P)-binding Rossmann-like Domain"/>
    <property type="match status" value="1"/>
</dbReference>